<dbReference type="Gene3D" id="3.30.60.20">
    <property type="match status" value="2"/>
</dbReference>
<dbReference type="CDD" id="cd20837">
    <property type="entry name" value="C1_nPKC_theta-like_rpt2"/>
    <property type="match status" value="1"/>
</dbReference>
<evidence type="ECO:0000256" key="14">
    <source>
        <dbReference type="ARBA" id="ARBA00047470"/>
    </source>
</evidence>
<evidence type="ECO:0000256" key="1">
    <source>
        <dbReference type="ARBA" id="ARBA00005490"/>
    </source>
</evidence>
<dbReference type="InterPro" id="IPR017441">
    <property type="entry name" value="Protein_kinase_ATP_BS"/>
</dbReference>
<keyword evidence="12 15" id="KW-0067">ATP-binding</keyword>
<gene>
    <name evidence="24" type="primary">Pkcdelta</name>
</gene>
<feature type="domain" description="Phorbol-ester/DAG-type" evidence="21">
    <location>
        <begin position="150"/>
        <end position="200"/>
    </location>
</feature>
<organism evidence="23 24">
    <name type="scientific">Drosophila suzukii</name>
    <name type="common">Spotted-wing drosophila fruit fly</name>
    <dbReference type="NCBI Taxonomy" id="28584"/>
    <lineage>
        <taxon>Eukaryota</taxon>
        <taxon>Metazoa</taxon>
        <taxon>Ecdysozoa</taxon>
        <taxon>Arthropoda</taxon>
        <taxon>Hexapoda</taxon>
        <taxon>Insecta</taxon>
        <taxon>Pterygota</taxon>
        <taxon>Neoptera</taxon>
        <taxon>Endopterygota</taxon>
        <taxon>Diptera</taxon>
        <taxon>Brachycera</taxon>
        <taxon>Muscomorpha</taxon>
        <taxon>Ephydroidea</taxon>
        <taxon>Drosophilidae</taxon>
        <taxon>Drosophila</taxon>
        <taxon>Sophophora</taxon>
    </lineage>
</organism>
<evidence type="ECO:0000256" key="8">
    <source>
        <dbReference type="ARBA" id="ARBA00022741"/>
    </source>
</evidence>
<dbReference type="GO" id="GO:0004697">
    <property type="term" value="F:diacylglycerol-dependent serine/threonine kinase activity"/>
    <property type="evidence" value="ECO:0007669"/>
    <property type="project" value="UniProtKB-EC"/>
</dbReference>
<evidence type="ECO:0000256" key="11">
    <source>
        <dbReference type="ARBA" id="ARBA00022833"/>
    </source>
</evidence>
<dbReference type="GeneID" id="108005376"/>
<evidence type="ECO:0000256" key="15">
    <source>
        <dbReference type="PIRNR" id="PIRNR000551"/>
    </source>
</evidence>
<feature type="region of interest" description="Disordered" evidence="19">
    <location>
        <begin position="1"/>
        <end position="137"/>
    </location>
</feature>
<evidence type="ECO:0000256" key="4">
    <source>
        <dbReference type="ARBA" id="ARBA00022553"/>
    </source>
</evidence>
<evidence type="ECO:0000256" key="19">
    <source>
        <dbReference type="SAM" id="MobiDB-lite"/>
    </source>
</evidence>
<comment type="catalytic activity">
    <reaction evidence="13 15">
        <text>L-threonyl-[protein] + ATP = O-phospho-L-threonyl-[protein] + ADP + H(+)</text>
        <dbReference type="Rhea" id="RHEA:46608"/>
        <dbReference type="Rhea" id="RHEA-COMP:11060"/>
        <dbReference type="Rhea" id="RHEA-COMP:11605"/>
        <dbReference type="ChEBI" id="CHEBI:15378"/>
        <dbReference type="ChEBI" id="CHEBI:30013"/>
        <dbReference type="ChEBI" id="CHEBI:30616"/>
        <dbReference type="ChEBI" id="CHEBI:61977"/>
        <dbReference type="ChEBI" id="CHEBI:456216"/>
        <dbReference type="EC" id="2.7.11.13"/>
    </reaction>
</comment>
<evidence type="ECO:0000256" key="9">
    <source>
        <dbReference type="ARBA" id="ARBA00022771"/>
    </source>
</evidence>
<dbReference type="EC" id="2.7.11.13" evidence="2 15"/>
<dbReference type="InterPro" id="IPR000961">
    <property type="entry name" value="AGC-kinase_C"/>
</dbReference>
<comment type="catalytic activity">
    <reaction evidence="14">
        <text>L-seryl-[protein] + ATP = O-phospho-L-seryl-[protein] + ADP + H(+)</text>
        <dbReference type="Rhea" id="RHEA:17989"/>
        <dbReference type="Rhea" id="RHEA-COMP:9863"/>
        <dbReference type="Rhea" id="RHEA-COMP:11604"/>
        <dbReference type="ChEBI" id="CHEBI:15378"/>
        <dbReference type="ChEBI" id="CHEBI:29999"/>
        <dbReference type="ChEBI" id="CHEBI:30616"/>
        <dbReference type="ChEBI" id="CHEBI:83421"/>
        <dbReference type="ChEBI" id="CHEBI:456216"/>
        <dbReference type="EC" id="2.7.11.13"/>
    </reaction>
</comment>
<dbReference type="SUPFAM" id="SSF56112">
    <property type="entry name" value="Protein kinase-like (PK-like)"/>
    <property type="match status" value="1"/>
</dbReference>
<dbReference type="AlphaFoldDB" id="A0AB40AEU3"/>
<sequence>MMFTRAQVRKQKTTNSSSQRPRSSGGSSRHESRYKQSSTSSSGAGSGLSGSSGTSGARRDQYRDRDHYGKHSFELPRQHSKEEAYHRDRDRDRDRESSAGGAERGDRGGIGGNGGGVTGGGVYVDRRTRPRSITNRRGAIKHQKTHDINGHRFVAKFFRQPTFCAFCNLFLWGFGKQGYQCIICQTVVHKKCHDKLLGKCSGSVFTSASTILLRERFKIDMPHRFKPHTFMSPTFCDHCGSLMGGFFIQGLKCEECDVNCHKKCERLTANLCGVNQKLIVEALNHVKRGAREARDSPSTPPSLNPAYKIEASEEHDETSYTYSQFQKSGRFTAPATVIPRFKNYSVDDFHFLAVLGKGSFGKVLLAELRDTTYYYAIKCLKKDVVLEDDDVDSTLIERKVLALGTKHPYLCHLFCTFQTESHLFFVMEYLNGGDLMFHIQESGRFSEERARFYGAEIISGLKFLHKKGIIYRDLKLDNVLLDYEGHVRIADFGMCKLQIYLDKTADSFCGTPDYMAPEIIKGEKYNQNVDWWSFGVLLYEMLIGQSPFSGCDEDELFWSICNEIPWFPVYISAEATGILKGLLEKDYTKRIGSQYSPAGDIADHIFFRPIDWGLLEKRQIEPPFKPQVKHPLDTQYFDRVFTRERVRLTPIDKEILASMDQKQFHGFTYTNPHITLD</sequence>
<feature type="binding site" evidence="17">
    <location>
        <begin position="355"/>
        <end position="363"/>
    </location>
    <ligand>
        <name>ATP</name>
        <dbReference type="ChEBI" id="CHEBI:30616"/>
    </ligand>
</feature>
<dbReference type="InterPro" id="IPR046349">
    <property type="entry name" value="C1-like_sf"/>
</dbReference>
<dbReference type="PROSITE" id="PS50011">
    <property type="entry name" value="PROTEIN_KINASE_DOM"/>
    <property type="match status" value="1"/>
</dbReference>
<dbReference type="PROSITE" id="PS50081">
    <property type="entry name" value="ZF_DAG_PE_2"/>
    <property type="match status" value="2"/>
</dbReference>
<evidence type="ECO:0000256" key="17">
    <source>
        <dbReference type="PIRSR" id="PIRSR000551-51"/>
    </source>
</evidence>
<dbReference type="PROSITE" id="PS51285">
    <property type="entry name" value="AGC_KINASE_CTER"/>
    <property type="match status" value="1"/>
</dbReference>
<dbReference type="SUPFAM" id="SSF57889">
    <property type="entry name" value="Cysteine-rich domain"/>
    <property type="match status" value="2"/>
</dbReference>
<feature type="compositionally biased region" description="Basic and acidic residues" evidence="19">
    <location>
        <begin position="57"/>
        <end position="107"/>
    </location>
</feature>
<evidence type="ECO:0000256" key="3">
    <source>
        <dbReference type="ARBA" id="ARBA00022527"/>
    </source>
</evidence>
<feature type="active site" description="Proton acceptor" evidence="16">
    <location>
        <position position="473"/>
    </location>
</feature>
<feature type="compositionally biased region" description="Low complexity" evidence="19">
    <location>
        <begin position="16"/>
        <end position="27"/>
    </location>
</feature>
<feature type="domain" description="AGC-kinase C-terminal" evidence="22">
    <location>
        <begin position="608"/>
        <end position="677"/>
    </location>
</feature>
<accession>A0AB40AEU3</accession>
<evidence type="ECO:0000313" key="24">
    <source>
        <dbReference type="RefSeq" id="XP_036677256.2"/>
    </source>
</evidence>
<keyword evidence="6" id="KW-0479">Metal-binding</keyword>
<dbReference type="PIRSF" id="PIRSF000551">
    <property type="entry name" value="PKC_delta"/>
    <property type="match status" value="1"/>
</dbReference>
<dbReference type="InterPro" id="IPR017892">
    <property type="entry name" value="Pkinase_C"/>
</dbReference>
<dbReference type="PROSITE" id="PS00107">
    <property type="entry name" value="PROTEIN_KINASE_ATP"/>
    <property type="match status" value="1"/>
</dbReference>
<dbReference type="GO" id="GO:0005524">
    <property type="term" value="F:ATP binding"/>
    <property type="evidence" value="ECO:0007669"/>
    <property type="project" value="UniProtKB-UniRule"/>
</dbReference>
<dbReference type="PRINTS" id="PR00008">
    <property type="entry name" value="DAGPEDOMAIN"/>
</dbReference>
<dbReference type="InterPro" id="IPR008271">
    <property type="entry name" value="Ser/Thr_kinase_AS"/>
</dbReference>
<keyword evidence="4" id="KW-0597">Phosphoprotein</keyword>
<evidence type="ECO:0000256" key="12">
    <source>
        <dbReference type="ARBA" id="ARBA00022840"/>
    </source>
</evidence>
<evidence type="ECO:0000259" key="20">
    <source>
        <dbReference type="PROSITE" id="PS50011"/>
    </source>
</evidence>
<keyword evidence="23" id="KW-1185">Reference proteome</keyword>
<dbReference type="SMART" id="SM00133">
    <property type="entry name" value="S_TK_X"/>
    <property type="match status" value="1"/>
</dbReference>
<dbReference type="Gene3D" id="1.10.510.10">
    <property type="entry name" value="Transferase(Phosphotransferase) domain 1"/>
    <property type="match status" value="1"/>
</dbReference>
<dbReference type="SMART" id="SM00220">
    <property type="entry name" value="S_TKc"/>
    <property type="match status" value="1"/>
</dbReference>
<evidence type="ECO:0000259" key="22">
    <source>
        <dbReference type="PROSITE" id="PS51285"/>
    </source>
</evidence>
<feature type="domain" description="Phorbol-ester/DAG-type" evidence="21">
    <location>
        <begin position="222"/>
        <end position="272"/>
    </location>
</feature>
<dbReference type="Gene3D" id="3.30.200.20">
    <property type="entry name" value="Phosphorylase Kinase, domain 1"/>
    <property type="match status" value="1"/>
</dbReference>
<evidence type="ECO:0000256" key="16">
    <source>
        <dbReference type="PIRSR" id="PIRSR000551-50"/>
    </source>
</evidence>
<dbReference type="InterPro" id="IPR011009">
    <property type="entry name" value="Kinase-like_dom_sf"/>
</dbReference>
<dbReference type="CDD" id="cd05592">
    <property type="entry name" value="STKc_nPKC_theta_like"/>
    <property type="match status" value="1"/>
</dbReference>
<feature type="domain" description="Protein kinase" evidence="20">
    <location>
        <begin position="349"/>
        <end position="607"/>
    </location>
</feature>
<keyword evidence="10 15" id="KW-0418">Kinase</keyword>
<protein>
    <recommendedName>
        <fullName evidence="2 15">Protein kinase C</fullName>
        <ecNumber evidence="2 15">2.7.11.13</ecNumber>
    </recommendedName>
</protein>
<dbReference type="RefSeq" id="XP_036677256.2">
    <property type="nucleotide sequence ID" value="XM_036821361.3"/>
</dbReference>
<dbReference type="SMART" id="SM00109">
    <property type="entry name" value="C1"/>
    <property type="match status" value="2"/>
</dbReference>
<evidence type="ECO:0000259" key="21">
    <source>
        <dbReference type="PROSITE" id="PS50081"/>
    </source>
</evidence>
<evidence type="ECO:0000313" key="23">
    <source>
        <dbReference type="Proteomes" id="UP001652628"/>
    </source>
</evidence>
<evidence type="ECO:0000256" key="10">
    <source>
        <dbReference type="ARBA" id="ARBA00022777"/>
    </source>
</evidence>
<comment type="similarity">
    <text evidence="1 15">Belongs to the protein kinase superfamily. AGC Ser/Thr protein kinase family. PKC subfamily.</text>
</comment>
<keyword evidence="8 15" id="KW-0547">Nucleotide-binding</keyword>
<evidence type="ECO:0000256" key="2">
    <source>
        <dbReference type="ARBA" id="ARBA00012429"/>
    </source>
</evidence>
<name>A0AB40AEU3_DROSZ</name>
<dbReference type="Pfam" id="PF00069">
    <property type="entry name" value="Pkinase"/>
    <property type="match status" value="1"/>
</dbReference>
<dbReference type="PROSITE" id="PS00108">
    <property type="entry name" value="PROTEIN_KINASE_ST"/>
    <property type="match status" value="1"/>
</dbReference>
<dbReference type="InterPro" id="IPR000719">
    <property type="entry name" value="Prot_kinase_dom"/>
</dbReference>
<evidence type="ECO:0000256" key="5">
    <source>
        <dbReference type="ARBA" id="ARBA00022679"/>
    </source>
</evidence>
<evidence type="ECO:0000256" key="13">
    <source>
        <dbReference type="ARBA" id="ARBA00047272"/>
    </source>
</evidence>
<dbReference type="Pfam" id="PF00130">
    <property type="entry name" value="C1_1"/>
    <property type="match status" value="2"/>
</dbReference>
<keyword evidence="3 15" id="KW-0723">Serine/threonine-protein kinase</keyword>
<evidence type="ECO:0000256" key="18">
    <source>
        <dbReference type="PROSITE-ProRule" id="PRU10141"/>
    </source>
</evidence>
<proteinExistence type="inferred from homology"/>
<dbReference type="CDD" id="cd20834">
    <property type="entry name" value="C1_nPKC_theta-like_rpt1"/>
    <property type="match status" value="1"/>
</dbReference>
<keyword evidence="9" id="KW-0863">Zinc-finger</keyword>
<dbReference type="Proteomes" id="UP001652628">
    <property type="component" value="Chromosome X"/>
</dbReference>
<dbReference type="InterPro" id="IPR014376">
    <property type="entry name" value="Prot_kin_PKC_delta"/>
</dbReference>
<keyword evidence="5 15" id="KW-0808">Transferase</keyword>
<dbReference type="InterPro" id="IPR020454">
    <property type="entry name" value="DAG/PE-bd"/>
</dbReference>
<evidence type="ECO:0000256" key="7">
    <source>
        <dbReference type="ARBA" id="ARBA00022737"/>
    </source>
</evidence>
<evidence type="ECO:0000256" key="6">
    <source>
        <dbReference type="ARBA" id="ARBA00022723"/>
    </source>
</evidence>
<feature type="binding site" evidence="17 18">
    <location>
        <position position="378"/>
    </location>
    <ligand>
        <name>ATP</name>
        <dbReference type="ChEBI" id="CHEBI:30616"/>
    </ligand>
</feature>
<dbReference type="GO" id="GO:0008270">
    <property type="term" value="F:zinc ion binding"/>
    <property type="evidence" value="ECO:0007669"/>
    <property type="project" value="UniProtKB-KW"/>
</dbReference>
<dbReference type="InterPro" id="IPR002219">
    <property type="entry name" value="PKC_DAG/PE"/>
</dbReference>
<feature type="compositionally biased region" description="Gly residues" evidence="19">
    <location>
        <begin position="108"/>
        <end position="122"/>
    </location>
</feature>
<reference evidence="24" key="1">
    <citation type="submission" date="2025-08" db="UniProtKB">
        <authorList>
            <consortium name="RefSeq"/>
        </authorList>
    </citation>
    <scope>IDENTIFICATION</scope>
</reference>
<keyword evidence="11" id="KW-0862">Zinc</keyword>
<dbReference type="Pfam" id="PF00433">
    <property type="entry name" value="Pkinase_C"/>
    <property type="match status" value="1"/>
</dbReference>
<dbReference type="PANTHER" id="PTHR24351">
    <property type="entry name" value="RIBOSOMAL PROTEIN S6 KINASE"/>
    <property type="match status" value="1"/>
</dbReference>
<keyword evidence="7" id="KW-0677">Repeat</keyword>
<dbReference type="PROSITE" id="PS00479">
    <property type="entry name" value="ZF_DAG_PE_1"/>
    <property type="match status" value="1"/>
</dbReference>